<organism evidence="2 3">
    <name type="scientific">Ampelomyces quisqualis</name>
    <name type="common">Powdery mildew agent</name>
    <dbReference type="NCBI Taxonomy" id="50730"/>
    <lineage>
        <taxon>Eukaryota</taxon>
        <taxon>Fungi</taxon>
        <taxon>Dikarya</taxon>
        <taxon>Ascomycota</taxon>
        <taxon>Pezizomycotina</taxon>
        <taxon>Dothideomycetes</taxon>
        <taxon>Pleosporomycetidae</taxon>
        <taxon>Pleosporales</taxon>
        <taxon>Pleosporineae</taxon>
        <taxon>Phaeosphaeriaceae</taxon>
        <taxon>Ampelomyces</taxon>
    </lineage>
</organism>
<dbReference type="Proteomes" id="UP000800096">
    <property type="component" value="Unassembled WGS sequence"/>
</dbReference>
<feature type="transmembrane region" description="Helical" evidence="1">
    <location>
        <begin position="45"/>
        <end position="64"/>
    </location>
</feature>
<keyword evidence="1" id="KW-1133">Transmembrane helix</keyword>
<name>A0A6A5QVC1_AMPQU</name>
<keyword evidence="3" id="KW-1185">Reference proteome</keyword>
<evidence type="ECO:0000256" key="1">
    <source>
        <dbReference type="SAM" id="Phobius"/>
    </source>
</evidence>
<dbReference type="EMBL" id="ML979134">
    <property type="protein sequence ID" value="KAF1918506.1"/>
    <property type="molecule type" value="Genomic_DNA"/>
</dbReference>
<evidence type="ECO:0000313" key="3">
    <source>
        <dbReference type="Proteomes" id="UP000800096"/>
    </source>
</evidence>
<dbReference type="AlphaFoldDB" id="A0A6A5QVC1"/>
<reference evidence="2" key="1">
    <citation type="journal article" date="2020" name="Stud. Mycol.">
        <title>101 Dothideomycetes genomes: a test case for predicting lifestyles and emergence of pathogens.</title>
        <authorList>
            <person name="Haridas S."/>
            <person name="Albert R."/>
            <person name="Binder M."/>
            <person name="Bloem J."/>
            <person name="Labutti K."/>
            <person name="Salamov A."/>
            <person name="Andreopoulos B."/>
            <person name="Baker S."/>
            <person name="Barry K."/>
            <person name="Bills G."/>
            <person name="Bluhm B."/>
            <person name="Cannon C."/>
            <person name="Castanera R."/>
            <person name="Culley D."/>
            <person name="Daum C."/>
            <person name="Ezra D."/>
            <person name="Gonzalez J."/>
            <person name="Henrissat B."/>
            <person name="Kuo A."/>
            <person name="Liang C."/>
            <person name="Lipzen A."/>
            <person name="Lutzoni F."/>
            <person name="Magnuson J."/>
            <person name="Mondo S."/>
            <person name="Nolan M."/>
            <person name="Ohm R."/>
            <person name="Pangilinan J."/>
            <person name="Park H.-J."/>
            <person name="Ramirez L."/>
            <person name="Alfaro M."/>
            <person name="Sun H."/>
            <person name="Tritt A."/>
            <person name="Yoshinaga Y."/>
            <person name="Zwiers L.-H."/>
            <person name="Turgeon B."/>
            <person name="Goodwin S."/>
            <person name="Spatafora J."/>
            <person name="Crous P."/>
            <person name="Grigoriev I."/>
        </authorList>
    </citation>
    <scope>NUCLEOTIDE SEQUENCE</scope>
    <source>
        <strain evidence="2">HMLAC05119</strain>
    </source>
</reference>
<accession>A0A6A5QVC1</accession>
<keyword evidence="1" id="KW-0812">Transmembrane</keyword>
<proteinExistence type="predicted"/>
<keyword evidence="1" id="KW-0472">Membrane</keyword>
<gene>
    <name evidence="2" type="ORF">BDU57DRAFT_515335</name>
</gene>
<sequence length="150" mass="16275">MSIHTNYPALQTHPPLTHHHCFANLLSRHSPPAIKSNPITNTMAILFHLLLAQLCITLISALAIPPAATPTNPIWDMQRATSFTALLDAALTDGRNAKDEHINNIKPMAYDVDIKTPRNAKRKKTKTVGGAKQLGATASAPIRGIQCTVM</sequence>
<protein>
    <submittedName>
        <fullName evidence="2">Uncharacterized protein</fullName>
    </submittedName>
</protein>
<evidence type="ECO:0000313" key="2">
    <source>
        <dbReference type="EMBL" id="KAF1918506.1"/>
    </source>
</evidence>